<sequence length="77" mass="9243">MKKKKIEKEGEVEADKRVEEKMMEKKKKQIVVAYPSALKERKKVEKYQKVFELLKQVKMNIPLIDMTKQVPLYAKYL</sequence>
<comment type="caution">
    <text evidence="1">The sequence shown here is derived from an EMBL/GenBank/DDBJ whole genome shotgun (WGS) entry which is preliminary data.</text>
</comment>
<evidence type="ECO:0000313" key="1">
    <source>
        <dbReference type="EMBL" id="RVW90119.1"/>
    </source>
</evidence>
<protein>
    <submittedName>
        <fullName evidence="1">Uncharacterized protein</fullName>
    </submittedName>
</protein>
<reference evidence="1 2" key="1">
    <citation type="journal article" date="2018" name="PLoS Genet.">
        <title>Population sequencing reveals clonal diversity and ancestral inbreeding in the grapevine cultivar Chardonnay.</title>
        <authorList>
            <person name="Roach M.J."/>
            <person name="Johnson D.L."/>
            <person name="Bohlmann J."/>
            <person name="van Vuuren H.J."/>
            <person name="Jones S.J."/>
            <person name="Pretorius I.S."/>
            <person name="Schmidt S.A."/>
            <person name="Borneman A.R."/>
        </authorList>
    </citation>
    <scope>NUCLEOTIDE SEQUENCE [LARGE SCALE GENOMIC DNA]</scope>
    <source>
        <strain evidence="2">cv. Chardonnay</strain>
        <tissue evidence="1">Leaf</tissue>
    </source>
</reference>
<dbReference type="EMBL" id="QGNW01000158">
    <property type="protein sequence ID" value="RVW90119.1"/>
    <property type="molecule type" value="Genomic_DNA"/>
</dbReference>
<accession>A0A438I077</accession>
<dbReference type="Proteomes" id="UP000288805">
    <property type="component" value="Unassembled WGS sequence"/>
</dbReference>
<dbReference type="AlphaFoldDB" id="A0A438I077"/>
<organism evidence="1 2">
    <name type="scientific">Vitis vinifera</name>
    <name type="common">Grape</name>
    <dbReference type="NCBI Taxonomy" id="29760"/>
    <lineage>
        <taxon>Eukaryota</taxon>
        <taxon>Viridiplantae</taxon>
        <taxon>Streptophyta</taxon>
        <taxon>Embryophyta</taxon>
        <taxon>Tracheophyta</taxon>
        <taxon>Spermatophyta</taxon>
        <taxon>Magnoliopsida</taxon>
        <taxon>eudicotyledons</taxon>
        <taxon>Gunneridae</taxon>
        <taxon>Pentapetalae</taxon>
        <taxon>rosids</taxon>
        <taxon>Vitales</taxon>
        <taxon>Vitaceae</taxon>
        <taxon>Viteae</taxon>
        <taxon>Vitis</taxon>
    </lineage>
</organism>
<name>A0A438I077_VITVI</name>
<proteinExistence type="predicted"/>
<gene>
    <name evidence="1" type="ORF">CK203_035902</name>
</gene>
<evidence type="ECO:0000313" key="2">
    <source>
        <dbReference type="Proteomes" id="UP000288805"/>
    </source>
</evidence>